<organism evidence="4">
    <name type="scientific">uncultured Sporomusa sp</name>
    <dbReference type="NCBI Taxonomy" id="307249"/>
    <lineage>
        <taxon>Bacteria</taxon>
        <taxon>Bacillati</taxon>
        <taxon>Bacillota</taxon>
        <taxon>Negativicutes</taxon>
        <taxon>Selenomonadales</taxon>
        <taxon>Sporomusaceae</taxon>
        <taxon>Sporomusa</taxon>
        <taxon>environmental samples</taxon>
    </lineage>
</organism>
<evidence type="ECO:0000256" key="1">
    <source>
        <dbReference type="ARBA" id="ARBA00023224"/>
    </source>
</evidence>
<dbReference type="EMBL" id="FMJE01000003">
    <property type="protein sequence ID" value="SCM80483.1"/>
    <property type="molecule type" value="Genomic_DNA"/>
</dbReference>
<dbReference type="GO" id="GO:0007165">
    <property type="term" value="P:signal transduction"/>
    <property type="evidence" value="ECO:0007669"/>
    <property type="project" value="UniProtKB-KW"/>
</dbReference>
<dbReference type="RefSeq" id="WP_288183872.1">
    <property type="nucleotide sequence ID" value="NZ_LT608335.1"/>
</dbReference>
<dbReference type="SMART" id="SM00283">
    <property type="entry name" value="MA"/>
    <property type="match status" value="1"/>
</dbReference>
<dbReference type="GO" id="GO:0016020">
    <property type="term" value="C:membrane"/>
    <property type="evidence" value="ECO:0007669"/>
    <property type="project" value="InterPro"/>
</dbReference>
<dbReference type="PANTHER" id="PTHR32089">
    <property type="entry name" value="METHYL-ACCEPTING CHEMOTAXIS PROTEIN MCPB"/>
    <property type="match status" value="1"/>
</dbReference>
<keyword evidence="1 2" id="KW-0807">Transducer</keyword>
<protein>
    <submittedName>
        <fullName evidence="4">Methyl-accepting chemotaxis sensory transducer</fullName>
    </submittedName>
</protein>
<dbReference type="PANTHER" id="PTHR32089:SF112">
    <property type="entry name" value="LYSOZYME-LIKE PROTEIN-RELATED"/>
    <property type="match status" value="1"/>
</dbReference>
<sequence length="279" mass="29714">MMAEVSLLECFNRVAKYIPQLVNGKVGMVVSDRNKWLVSYSIPELEGQVVVGEPLKPGSAAHQAIQRRQRVVTAVGSEVYGIPYVAVSLPVMNEQGEVIGAVAIHESLERQTMLETAAKQLSDSAVEMSSAIQAVLAQAEELAASSRFLKDLSVAANKQVTDTDAVVGFIKNVASQTNLLGLNAAIEAARVGEMGKGFGVVAEEVRKLAANSAGSATQITSILDNIKQSIEKITSEIEQVDSVTEHQAKTIQNLTAHSQMLMAMSEQLAGLASTVSHKK</sequence>
<evidence type="ECO:0000256" key="2">
    <source>
        <dbReference type="PROSITE-ProRule" id="PRU00284"/>
    </source>
</evidence>
<dbReference type="InterPro" id="IPR004089">
    <property type="entry name" value="MCPsignal_dom"/>
</dbReference>
<dbReference type="Gene3D" id="1.10.287.950">
    <property type="entry name" value="Methyl-accepting chemotaxis protein"/>
    <property type="match status" value="1"/>
</dbReference>
<dbReference type="SUPFAM" id="SSF58104">
    <property type="entry name" value="Methyl-accepting chemotaxis protein (MCP) signaling domain"/>
    <property type="match status" value="1"/>
</dbReference>
<dbReference type="PROSITE" id="PS50111">
    <property type="entry name" value="CHEMOTAXIS_TRANSDUC_2"/>
    <property type="match status" value="1"/>
</dbReference>
<reference evidence="4" key="1">
    <citation type="submission" date="2016-08" db="EMBL/GenBank/DDBJ databases">
        <authorList>
            <person name="Seilhamer J.J."/>
        </authorList>
    </citation>
    <scope>NUCLEOTIDE SEQUENCE</scope>
    <source>
        <strain evidence="4">86</strain>
    </source>
</reference>
<proteinExistence type="predicted"/>
<feature type="domain" description="Methyl-accepting transducer" evidence="3">
    <location>
        <begin position="101"/>
        <end position="279"/>
    </location>
</feature>
<dbReference type="Pfam" id="PF00015">
    <property type="entry name" value="MCPsignal"/>
    <property type="match status" value="1"/>
</dbReference>
<accession>A0A212LSD6</accession>
<gene>
    <name evidence="4" type="ORF">KL86SPO_30661</name>
</gene>
<dbReference type="InterPro" id="IPR029151">
    <property type="entry name" value="Sensor-like_sf"/>
</dbReference>
<name>A0A212LSD6_9FIRM</name>
<evidence type="ECO:0000313" key="4">
    <source>
        <dbReference type="EMBL" id="SCM80483.1"/>
    </source>
</evidence>
<dbReference type="SUPFAM" id="SSF103190">
    <property type="entry name" value="Sensory domain-like"/>
    <property type="match status" value="1"/>
</dbReference>
<dbReference type="CDD" id="cd18773">
    <property type="entry name" value="PDC1_HK_sensor"/>
    <property type="match status" value="1"/>
</dbReference>
<evidence type="ECO:0000259" key="3">
    <source>
        <dbReference type="PROSITE" id="PS50111"/>
    </source>
</evidence>
<dbReference type="AlphaFoldDB" id="A0A212LSD6"/>